<organism evidence="11 12">
    <name type="scientific">Ferrimicrobium acidiphilum DSM 19497</name>
    <dbReference type="NCBI Taxonomy" id="1121877"/>
    <lineage>
        <taxon>Bacteria</taxon>
        <taxon>Bacillati</taxon>
        <taxon>Actinomycetota</taxon>
        <taxon>Acidimicrobiia</taxon>
        <taxon>Acidimicrobiales</taxon>
        <taxon>Acidimicrobiaceae</taxon>
        <taxon>Ferrimicrobium</taxon>
    </lineage>
</organism>
<comment type="cofactor">
    <cofactor evidence="9">
        <name>heme</name>
        <dbReference type="ChEBI" id="CHEBI:30413"/>
    </cofactor>
    <text evidence="9">The heme is bound between the two transmembrane subunits.</text>
</comment>
<dbReference type="PATRIC" id="fig|1121877.4.peg.2959"/>
<evidence type="ECO:0000256" key="6">
    <source>
        <dbReference type="ARBA" id="ARBA00022989"/>
    </source>
</evidence>
<proteinExistence type="inferred from homology"/>
<dbReference type="PANTHER" id="PTHR41910:SF1">
    <property type="entry name" value="SUCCINATE DEHYDROGENASE HYDROPHOBIC MEMBRANE ANCHOR SUBUNIT"/>
    <property type="match status" value="1"/>
</dbReference>
<keyword evidence="3 9" id="KW-0349">Heme</keyword>
<keyword evidence="12" id="KW-1185">Reference proteome</keyword>
<protein>
    <submittedName>
        <fullName evidence="11">Succinate dehydrogenase cytochrome b556 large membrane subunit</fullName>
    </submittedName>
</protein>
<comment type="subcellular location">
    <subcellularLocation>
        <location evidence="1">Membrane</location>
    </subcellularLocation>
</comment>
<dbReference type="Gene3D" id="1.20.1300.10">
    <property type="entry name" value="Fumarate reductase/succinate dehydrogenase, transmembrane subunit"/>
    <property type="match status" value="1"/>
</dbReference>
<dbReference type="InterPro" id="IPR000701">
    <property type="entry name" value="SuccDH_FuR_B_TM-su"/>
</dbReference>
<keyword evidence="5 9" id="KW-0479">Metal-binding</keyword>
<dbReference type="eggNOG" id="COG2009">
    <property type="taxonomic scope" value="Bacteria"/>
</dbReference>
<dbReference type="Proteomes" id="UP000032336">
    <property type="component" value="Unassembled WGS sequence"/>
</dbReference>
<evidence type="ECO:0000256" key="7">
    <source>
        <dbReference type="ARBA" id="ARBA00023004"/>
    </source>
</evidence>
<dbReference type="GeneID" id="78373652"/>
<gene>
    <name evidence="11" type="ORF">FEAC_26460</name>
</gene>
<evidence type="ECO:0000256" key="1">
    <source>
        <dbReference type="ARBA" id="ARBA00004370"/>
    </source>
</evidence>
<evidence type="ECO:0000256" key="2">
    <source>
        <dbReference type="ARBA" id="ARBA00007244"/>
    </source>
</evidence>
<dbReference type="PIRSF" id="PIRSF000178">
    <property type="entry name" value="SDH_cyt_b560"/>
    <property type="match status" value="1"/>
</dbReference>
<dbReference type="AlphaFoldDB" id="A0A0D8FQS3"/>
<keyword evidence="4 10" id="KW-0812">Transmembrane</keyword>
<feature type="transmembrane region" description="Helical" evidence="10">
    <location>
        <begin position="53"/>
        <end position="75"/>
    </location>
</feature>
<dbReference type="InterPro" id="IPR039023">
    <property type="entry name" value="SdhC_prok"/>
</dbReference>
<dbReference type="RefSeq" id="WP_035390444.1">
    <property type="nucleotide sequence ID" value="NZ_JQKF01000025.1"/>
</dbReference>
<dbReference type="SUPFAM" id="SSF81343">
    <property type="entry name" value="Fumarate reductase respiratory complex transmembrane subunits"/>
    <property type="match status" value="1"/>
</dbReference>
<evidence type="ECO:0000256" key="3">
    <source>
        <dbReference type="ARBA" id="ARBA00022617"/>
    </source>
</evidence>
<dbReference type="GO" id="GO:0046872">
    <property type="term" value="F:metal ion binding"/>
    <property type="evidence" value="ECO:0007669"/>
    <property type="project" value="UniProtKB-KW"/>
</dbReference>
<dbReference type="GO" id="GO:0006099">
    <property type="term" value="P:tricarboxylic acid cycle"/>
    <property type="evidence" value="ECO:0007669"/>
    <property type="project" value="InterPro"/>
</dbReference>
<evidence type="ECO:0000256" key="10">
    <source>
        <dbReference type="SAM" id="Phobius"/>
    </source>
</evidence>
<keyword evidence="8 10" id="KW-0472">Membrane</keyword>
<keyword evidence="7 9" id="KW-0408">Iron</keyword>
<dbReference type="GO" id="GO:0016020">
    <property type="term" value="C:membrane"/>
    <property type="evidence" value="ECO:0007669"/>
    <property type="project" value="UniProtKB-SubCell"/>
</dbReference>
<dbReference type="GO" id="GO:0009055">
    <property type="term" value="F:electron transfer activity"/>
    <property type="evidence" value="ECO:0007669"/>
    <property type="project" value="InterPro"/>
</dbReference>
<keyword evidence="6 10" id="KW-1133">Transmembrane helix</keyword>
<feature type="binding site" description="axial binding residue" evidence="9">
    <location>
        <position position="73"/>
    </location>
    <ligand>
        <name>heme</name>
        <dbReference type="ChEBI" id="CHEBI:30413"/>
        <note>ligand shared with second transmembrane subunit</note>
    </ligand>
    <ligandPart>
        <name>Fe</name>
        <dbReference type="ChEBI" id="CHEBI:18248"/>
    </ligandPart>
</feature>
<evidence type="ECO:0000256" key="5">
    <source>
        <dbReference type="ARBA" id="ARBA00022723"/>
    </source>
</evidence>
<evidence type="ECO:0000256" key="9">
    <source>
        <dbReference type="PIRSR" id="PIRSR000178-1"/>
    </source>
</evidence>
<evidence type="ECO:0000313" key="12">
    <source>
        <dbReference type="Proteomes" id="UP000032336"/>
    </source>
</evidence>
<dbReference type="InterPro" id="IPR034804">
    <property type="entry name" value="SQR/QFR_C/D"/>
</dbReference>
<dbReference type="InterPro" id="IPR014314">
    <property type="entry name" value="Succ_DH_cytb556"/>
</dbReference>
<dbReference type="STRING" id="1121877.FEAC_26460"/>
<dbReference type="PANTHER" id="PTHR41910">
    <property type="entry name" value="SUCCINATE DEHYDROGENASE 2 MEMBRANE SUBUNIT SDHC"/>
    <property type="match status" value="1"/>
</dbReference>
<feature type="transmembrane region" description="Helical" evidence="10">
    <location>
        <begin position="12"/>
        <end position="33"/>
    </location>
</feature>
<evidence type="ECO:0000313" key="11">
    <source>
        <dbReference type="EMBL" id="KJE75623.1"/>
    </source>
</evidence>
<comment type="similarity">
    <text evidence="2">Belongs to the cytochrome b560 family.</text>
</comment>
<sequence length="124" mass="14092">MSKGATVYKGKSGQWAFVLHRVTGFLVFLFLLLHIVDVSTLNDPHVYNQIHQLYGNIFLRLFEVGLLFALLFHALNGLRVIMIDFWPGVIKNEKGVFNFMLSLAIVLTIIGGWFIVKPFFLGAH</sequence>
<reference evidence="11 12" key="1">
    <citation type="submission" date="2015-01" db="EMBL/GenBank/DDBJ databases">
        <title>Draft genome of the acidophilic iron oxidizer Ferrimicrobium acidiphilum strain T23.</title>
        <authorList>
            <person name="Poehlein A."/>
            <person name="Eisen S."/>
            <person name="Schloemann M."/>
            <person name="Johnson B.D."/>
            <person name="Daniel R."/>
            <person name="Muehling M."/>
        </authorList>
    </citation>
    <scope>NUCLEOTIDE SEQUENCE [LARGE SCALE GENOMIC DNA]</scope>
    <source>
        <strain evidence="11 12">T23</strain>
    </source>
</reference>
<evidence type="ECO:0000256" key="8">
    <source>
        <dbReference type="ARBA" id="ARBA00023136"/>
    </source>
</evidence>
<dbReference type="NCBIfam" id="TIGR02970">
    <property type="entry name" value="succ_dehyd_cytB"/>
    <property type="match status" value="1"/>
</dbReference>
<dbReference type="EMBL" id="JXUW01000034">
    <property type="protein sequence ID" value="KJE75623.1"/>
    <property type="molecule type" value="Genomic_DNA"/>
</dbReference>
<comment type="caution">
    <text evidence="11">The sequence shown here is derived from an EMBL/GenBank/DDBJ whole genome shotgun (WGS) entry which is preliminary data.</text>
</comment>
<evidence type="ECO:0000256" key="4">
    <source>
        <dbReference type="ARBA" id="ARBA00022692"/>
    </source>
</evidence>
<dbReference type="Pfam" id="PF01127">
    <property type="entry name" value="Sdh_cyt"/>
    <property type="match status" value="1"/>
</dbReference>
<name>A0A0D8FQS3_9ACTN</name>
<feature type="transmembrane region" description="Helical" evidence="10">
    <location>
        <begin position="96"/>
        <end position="116"/>
    </location>
</feature>
<accession>A0A0D8FQS3</accession>